<dbReference type="Proteomes" id="UP000184420">
    <property type="component" value="Unassembled WGS sequence"/>
</dbReference>
<dbReference type="GO" id="GO:0009279">
    <property type="term" value="C:cell outer membrane"/>
    <property type="evidence" value="ECO:0007669"/>
    <property type="project" value="UniProtKB-SubCell"/>
</dbReference>
<evidence type="ECO:0000256" key="4">
    <source>
        <dbReference type="SAM" id="SignalP"/>
    </source>
</evidence>
<sequence length="794" mass="88391">MRTIQITSTILVLLSGMQLATAQIKRGELHGQVGDSLTKGALPNATVILKGKDTTFHSLSNDKGTFTFKNIPDGTYTLSVIYIGYKTYSKEGIALDGSSTPIFLAPDQQLLKGVKVAASKPFIIQRLDRIVLNVAESPVAAGGNAYDVVLKTPGMMENNGLQFRGKRLTVLIDGRNTNLTGDNIKEYLASLPSNGIDRIEVLPNPSAKYDATGGAAINIITVKDKRLGANGTLTAGTGAGTYARYLGGASINYRTKKLNLFSSYDYLHTQTFADNNSDRQLTANNVHITEQTRDIRTRDNHSFKAGMDYDINKRNTIGLLFRGMYNLRNHDALATATQSGAGISTVNTAGDARYFNPAVNIYLKSILDSAGKTLVVNADYFNYNRKWNDDLLTRYYDYKFIELLPSLVQRDALPSDNTIKSLAVDYTQPGKSVKLEAGAKVNFNTIDNDVLWQEQINGDWKTDEGRSNRFIYEENVNALYLNLSKTFGKFDVQAGVRAEQTNTEGRSVTSGDVNKNNYFNVFPNASVTFNQSELQQFGFSYQEKIDRPRFEILNPFLIYVSQFSYTQGNPNLRPSISHNFELSYARGMEWMAAFTYQHHQQVVADVFKKAATGNAVISTYDNVSSGEYLDGSVSYSKRLLHNKWSTVNNLGAFYAKYNGSGSLALDNAQVTAYFTTTNIFQLPQSFKLELSGRYYSPMAMGQYRFNSRYAVDFGLSKTILDKAGTITLNVSDVFNTLVNKYSITSPDLQLHDISKVESRIVKLQFNYKWGNKNVKASAVRKTGIETEKRRVENN</sequence>
<name>A0A1M6YFW2_9BACT</name>
<dbReference type="Pfam" id="PF13715">
    <property type="entry name" value="CarbopepD_reg_2"/>
    <property type="match status" value="1"/>
</dbReference>
<feature type="chain" id="PRO_5012590537" evidence="4">
    <location>
        <begin position="23"/>
        <end position="794"/>
    </location>
</feature>
<gene>
    <name evidence="6" type="ORF">SAMN05444266_102298</name>
</gene>
<comment type="subcellular location">
    <subcellularLocation>
        <location evidence="1">Cell outer membrane</location>
    </subcellularLocation>
</comment>
<evidence type="ECO:0000256" key="3">
    <source>
        <dbReference type="ARBA" id="ARBA00023237"/>
    </source>
</evidence>
<dbReference type="RefSeq" id="WP_073079019.1">
    <property type="nucleotide sequence ID" value="NZ_FRBL01000002.1"/>
</dbReference>
<feature type="domain" description="Outer membrane protein beta-barrel" evidence="5">
    <location>
        <begin position="367"/>
        <end position="767"/>
    </location>
</feature>
<dbReference type="SUPFAM" id="SSF56935">
    <property type="entry name" value="Porins"/>
    <property type="match status" value="1"/>
</dbReference>
<keyword evidence="7" id="KW-1185">Reference proteome</keyword>
<keyword evidence="4" id="KW-0732">Signal</keyword>
<dbReference type="SUPFAM" id="SSF49452">
    <property type="entry name" value="Starch-binding domain-like"/>
    <property type="match status" value="1"/>
</dbReference>
<evidence type="ECO:0000256" key="1">
    <source>
        <dbReference type="ARBA" id="ARBA00004442"/>
    </source>
</evidence>
<dbReference type="OrthoDB" id="905812at2"/>
<dbReference type="GO" id="GO:0030246">
    <property type="term" value="F:carbohydrate binding"/>
    <property type="evidence" value="ECO:0007669"/>
    <property type="project" value="InterPro"/>
</dbReference>
<feature type="signal peptide" evidence="4">
    <location>
        <begin position="1"/>
        <end position="22"/>
    </location>
</feature>
<dbReference type="STRING" id="1419482.SAMN05444266_102298"/>
<keyword evidence="2" id="KW-0472">Membrane</keyword>
<protein>
    <submittedName>
        <fullName evidence="6">Outer membrane receptor proteins, mostly Fe transport</fullName>
    </submittedName>
</protein>
<evidence type="ECO:0000256" key="2">
    <source>
        <dbReference type="ARBA" id="ARBA00023136"/>
    </source>
</evidence>
<dbReference type="EMBL" id="FRBL01000002">
    <property type="protein sequence ID" value="SHL17118.1"/>
    <property type="molecule type" value="Genomic_DNA"/>
</dbReference>
<keyword evidence="3" id="KW-0998">Cell outer membrane</keyword>
<proteinExistence type="predicted"/>
<dbReference type="Gene3D" id="2.60.40.1120">
    <property type="entry name" value="Carboxypeptidase-like, regulatory domain"/>
    <property type="match status" value="1"/>
</dbReference>
<dbReference type="Gene3D" id="2.40.170.20">
    <property type="entry name" value="TonB-dependent receptor, beta-barrel domain"/>
    <property type="match status" value="1"/>
</dbReference>
<dbReference type="Pfam" id="PF14905">
    <property type="entry name" value="OMP_b-brl_3"/>
    <property type="match status" value="1"/>
</dbReference>
<organism evidence="6 7">
    <name type="scientific">Chitinophaga jiangningensis</name>
    <dbReference type="NCBI Taxonomy" id="1419482"/>
    <lineage>
        <taxon>Bacteria</taxon>
        <taxon>Pseudomonadati</taxon>
        <taxon>Bacteroidota</taxon>
        <taxon>Chitinophagia</taxon>
        <taxon>Chitinophagales</taxon>
        <taxon>Chitinophagaceae</taxon>
        <taxon>Chitinophaga</taxon>
    </lineage>
</organism>
<reference evidence="6 7" key="1">
    <citation type="submission" date="2016-11" db="EMBL/GenBank/DDBJ databases">
        <authorList>
            <person name="Jaros S."/>
            <person name="Januszkiewicz K."/>
            <person name="Wedrychowicz H."/>
        </authorList>
    </citation>
    <scope>NUCLEOTIDE SEQUENCE [LARGE SCALE GENOMIC DNA]</scope>
    <source>
        <strain evidence="6 7">DSM 27406</strain>
    </source>
</reference>
<dbReference type="AlphaFoldDB" id="A0A1M6YFW2"/>
<dbReference type="InterPro" id="IPR013784">
    <property type="entry name" value="Carb-bd-like_fold"/>
</dbReference>
<evidence type="ECO:0000313" key="6">
    <source>
        <dbReference type="EMBL" id="SHL17118.1"/>
    </source>
</evidence>
<dbReference type="InterPro" id="IPR036942">
    <property type="entry name" value="Beta-barrel_TonB_sf"/>
</dbReference>
<dbReference type="PANTHER" id="PTHR40980">
    <property type="entry name" value="PLUG DOMAIN-CONTAINING PROTEIN"/>
    <property type="match status" value="1"/>
</dbReference>
<keyword evidence="6" id="KW-0675">Receptor</keyword>
<dbReference type="InterPro" id="IPR041700">
    <property type="entry name" value="OMP_b-brl_3"/>
</dbReference>
<evidence type="ECO:0000259" key="5">
    <source>
        <dbReference type="Pfam" id="PF14905"/>
    </source>
</evidence>
<evidence type="ECO:0000313" key="7">
    <source>
        <dbReference type="Proteomes" id="UP000184420"/>
    </source>
</evidence>
<dbReference type="PANTHER" id="PTHR40980:SF4">
    <property type="entry name" value="TONB-DEPENDENT RECEPTOR-LIKE BETA-BARREL DOMAIN-CONTAINING PROTEIN"/>
    <property type="match status" value="1"/>
</dbReference>
<accession>A0A1M6YFW2</accession>